<reference evidence="1 2" key="1">
    <citation type="submission" date="2017-09" db="EMBL/GenBank/DDBJ databases">
        <title>A multilocus sequence analysis scheme for characterization of bacteria in the genus Thioclava.</title>
        <authorList>
            <person name="Liu Y."/>
            <person name="Shao Z."/>
        </authorList>
    </citation>
    <scope>NUCLEOTIDE SEQUENCE [LARGE SCALE GENOMIC DNA]</scope>
    <source>
        <strain evidence="1 2">CAU 1312</strain>
    </source>
</reference>
<dbReference type="Pfam" id="PF07309">
    <property type="entry name" value="FlaF"/>
    <property type="match status" value="1"/>
</dbReference>
<comment type="caution">
    <text evidence="1">The sequence shown here is derived from an EMBL/GenBank/DDBJ whole genome shotgun (WGS) entry which is preliminary data.</text>
</comment>
<keyword evidence="2" id="KW-1185">Reference proteome</keyword>
<accession>A0A2A4CRC2</accession>
<organism evidence="1 2">
    <name type="scientific">Pseudothioclava arenosa</name>
    <dbReference type="NCBI Taxonomy" id="1795308"/>
    <lineage>
        <taxon>Bacteria</taxon>
        <taxon>Pseudomonadati</taxon>
        <taxon>Pseudomonadota</taxon>
        <taxon>Alphaproteobacteria</taxon>
        <taxon>Rhodobacterales</taxon>
        <taxon>Paracoccaceae</taxon>
        <taxon>Pseudothioclava</taxon>
    </lineage>
</organism>
<gene>
    <name evidence="1" type="ORF">CLN94_08200</name>
</gene>
<keyword evidence="1" id="KW-0969">Cilium</keyword>
<proteinExistence type="predicted"/>
<keyword evidence="1" id="KW-0282">Flagellum</keyword>
<dbReference type="InterPro" id="IPR010845">
    <property type="entry name" value="FlaF"/>
</dbReference>
<evidence type="ECO:0000313" key="1">
    <source>
        <dbReference type="EMBL" id="PCD76689.1"/>
    </source>
</evidence>
<dbReference type="AlphaFoldDB" id="A0A2A4CRC2"/>
<sequence>MNASTMARKAYANPAQPTRTPRGMEYELFARITHRLKDAVDGGATNFVQLAQAVYENRRLWTALASDVALPENALPEMLRARIFYLNEFTQLHSRKVLAGRASAAVLVEINTSIMRGLRADGGTQ</sequence>
<dbReference type="Proteomes" id="UP000243507">
    <property type="component" value="Unassembled WGS sequence"/>
</dbReference>
<dbReference type="GO" id="GO:0044781">
    <property type="term" value="P:bacterial-type flagellum organization"/>
    <property type="evidence" value="ECO:0007669"/>
    <property type="project" value="InterPro"/>
</dbReference>
<protein>
    <submittedName>
        <fullName evidence="1">Flagellar biosynthesis regulator FlhF</fullName>
    </submittedName>
</protein>
<name>A0A2A4CRC2_9RHOB</name>
<evidence type="ECO:0000313" key="2">
    <source>
        <dbReference type="Proteomes" id="UP000243507"/>
    </source>
</evidence>
<dbReference type="NCBIfam" id="NF009435">
    <property type="entry name" value="PRK12794.1"/>
    <property type="match status" value="1"/>
</dbReference>
<dbReference type="EMBL" id="NTJD01000005">
    <property type="protein sequence ID" value="PCD76689.1"/>
    <property type="molecule type" value="Genomic_DNA"/>
</dbReference>
<dbReference type="OrthoDB" id="9808944at2"/>
<keyword evidence="1" id="KW-0966">Cell projection</keyword>